<evidence type="ECO:0000313" key="3">
    <source>
        <dbReference type="EMBL" id="OUP52271.1"/>
    </source>
</evidence>
<sequence length="202" mass="21557">MRKVIYVLALCLMTVWLSGCAGGQQPPKTAGSVQAILDAAEKDTTSATASKPETTTDAPASDAPAPSSNTDTTGDVLPQTQPKPENIGKTVDLTTMSSTMVYAEVFSMTRFPEDYLGKTITMRGQFTVYGNTKSGTPYFAVVIADATACCSQGIEFVLAGEHTYPDDYPKEGDEITVTGQYQSYEESGGVYYHLADAEIVSE</sequence>
<reference evidence="4" key="1">
    <citation type="submission" date="2017-04" db="EMBL/GenBank/DDBJ databases">
        <title>Function of individual gut microbiota members based on whole genome sequencing of pure cultures obtained from chicken caecum.</title>
        <authorList>
            <person name="Medvecky M."/>
            <person name="Cejkova D."/>
            <person name="Polansky O."/>
            <person name="Karasova D."/>
            <person name="Kubasova T."/>
            <person name="Cizek A."/>
            <person name="Rychlik I."/>
        </authorList>
    </citation>
    <scope>NUCLEOTIDE SEQUENCE [LARGE SCALE GENOMIC DNA]</scope>
    <source>
        <strain evidence="4">An180</strain>
    </source>
</reference>
<evidence type="ECO:0000313" key="4">
    <source>
        <dbReference type="Proteomes" id="UP000195897"/>
    </source>
</evidence>
<protein>
    <submittedName>
        <fullName evidence="3">Uncharacterized protein</fullName>
    </submittedName>
</protein>
<dbReference type="PROSITE" id="PS51257">
    <property type="entry name" value="PROKAR_LIPOPROTEIN"/>
    <property type="match status" value="1"/>
</dbReference>
<keyword evidence="2" id="KW-0732">Signal</keyword>
<evidence type="ECO:0000256" key="2">
    <source>
        <dbReference type="SAM" id="SignalP"/>
    </source>
</evidence>
<feature type="compositionally biased region" description="Low complexity" evidence="1">
    <location>
        <begin position="55"/>
        <end position="71"/>
    </location>
</feature>
<proteinExistence type="predicted"/>
<dbReference type="EMBL" id="NFKK01000011">
    <property type="protein sequence ID" value="OUP52271.1"/>
    <property type="molecule type" value="Genomic_DNA"/>
</dbReference>
<feature type="chain" id="PRO_5039319850" evidence="2">
    <location>
        <begin position="22"/>
        <end position="202"/>
    </location>
</feature>
<feature type="region of interest" description="Disordered" evidence="1">
    <location>
        <begin position="42"/>
        <end position="90"/>
    </location>
</feature>
<gene>
    <name evidence="3" type="ORF">B5F17_09525</name>
</gene>
<organism evidence="3 4">
    <name type="scientific">Butyricicoccus pullicaecorum</name>
    <dbReference type="NCBI Taxonomy" id="501571"/>
    <lineage>
        <taxon>Bacteria</taxon>
        <taxon>Bacillati</taxon>
        <taxon>Bacillota</taxon>
        <taxon>Clostridia</taxon>
        <taxon>Eubacteriales</taxon>
        <taxon>Butyricicoccaceae</taxon>
        <taxon>Butyricicoccus</taxon>
    </lineage>
</organism>
<dbReference type="AlphaFoldDB" id="A0A1Y4LBS9"/>
<feature type="signal peptide" evidence="2">
    <location>
        <begin position="1"/>
        <end position="21"/>
    </location>
</feature>
<dbReference type="RefSeq" id="WP_087373383.1">
    <property type="nucleotide sequence ID" value="NZ_NFKK01000011.1"/>
</dbReference>
<accession>A0A1Y4LBS9</accession>
<evidence type="ECO:0000256" key="1">
    <source>
        <dbReference type="SAM" id="MobiDB-lite"/>
    </source>
</evidence>
<comment type="caution">
    <text evidence="3">The sequence shown here is derived from an EMBL/GenBank/DDBJ whole genome shotgun (WGS) entry which is preliminary data.</text>
</comment>
<dbReference type="Proteomes" id="UP000195897">
    <property type="component" value="Unassembled WGS sequence"/>
</dbReference>
<name>A0A1Y4LBS9_9FIRM</name>